<protein>
    <submittedName>
        <fullName evidence="1">Uncharacterized protein</fullName>
    </submittedName>
</protein>
<evidence type="ECO:0000313" key="1">
    <source>
        <dbReference type="EMBL" id="KAJ2976810.1"/>
    </source>
</evidence>
<reference evidence="1" key="1">
    <citation type="submission" date="2022-08" db="EMBL/GenBank/DDBJ databases">
        <title>Genome Sequence of Lecanicillium fungicola.</title>
        <authorList>
            <person name="Buettner E."/>
        </authorList>
    </citation>
    <scope>NUCLEOTIDE SEQUENCE</scope>
    <source>
        <strain evidence="1">Babe33</strain>
    </source>
</reference>
<accession>A0ACC1NCV8</accession>
<comment type="caution">
    <text evidence="1">The sequence shown here is derived from an EMBL/GenBank/DDBJ whole genome shotgun (WGS) entry which is preliminary data.</text>
</comment>
<sequence length="572" mass="62566">MRRATLFLLLAALRTCGAKPQSFSIHEDVLAHPEFEVIFEDEAISENDAKTLLERNIQQPALSASKAQPSDITDRPNKDDADIDLYTYEMVNMGEYRFLCSVPVIEASPAENKTATELAKAEEAREESRAVTSGWGLIANLEDTCLYYVSGWWSYSFCQNTEIVQYHALASSPPGQPPKRDLHSPEYVLGRVPTIPPMPKSVEKSTMDSHDVDPIPAQLQAKGKQRYLVQKLVGGTICDLTQRERTIEVQYHCVPGLHADKISWIKEVTICAYVMVIDTPRLCSDAAFLPPKPTRANAISCQLVSNEASLLIDQTRQGYTKEEPAVDAEGQSKVKMGAAEAAAAAAASALKELLRDIESDAGQGGRRAVVGDITVGSRGLLSAADEAGRTPFKLTPPRSFMSNGISTETKLQSVVVAKGASREDGGKVESLTRAELKKLEIDPDTVQDMADQIQKIAGDAGWRLEVSDSGLAGVRELKGYIDEDDDEEAADKKAKAKRDAKNKNKAKMTTKPKVEKKQPQKTGEESGKKIQKQGSRDKEAAKAAEVDEQNYKGENGEEDAGSQEEFYAKDEL</sequence>
<evidence type="ECO:0000313" key="2">
    <source>
        <dbReference type="Proteomes" id="UP001143910"/>
    </source>
</evidence>
<dbReference type="Proteomes" id="UP001143910">
    <property type="component" value="Unassembled WGS sequence"/>
</dbReference>
<name>A0ACC1NCV8_9HYPO</name>
<gene>
    <name evidence="1" type="ORF">NQ176_g4727</name>
</gene>
<proteinExistence type="predicted"/>
<dbReference type="EMBL" id="JANJQO010000537">
    <property type="protein sequence ID" value="KAJ2976810.1"/>
    <property type="molecule type" value="Genomic_DNA"/>
</dbReference>
<organism evidence="1 2">
    <name type="scientific">Zarea fungicola</name>
    <dbReference type="NCBI Taxonomy" id="93591"/>
    <lineage>
        <taxon>Eukaryota</taxon>
        <taxon>Fungi</taxon>
        <taxon>Dikarya</taxon>
        <taxon>Ascomycota</taxon>
        <taxon>Pezizomycotina</taxon>
        <taxon>Sordariomycetes</taxon>
        <taxon>Hypocreomycetidae</taxon>
        <taxon>Hypocreales</taxon>
        <taxon>Cordycipitaceae</taxon>
        <taxon>Zarea</taxon>
    </lineage>
</organism>
<keyword evidence="2" id="KW-1185">Reference proteome</keyword>